<gene>
    <name evidence="2" type="ORF">JG688_00018183</name>
</gene>
<protein>
    <submittedName>
        <fullName evidence="2">Uncharacterized protein</fullName>
    </submittedName>
</protein>
<keyword evidence="3" id="KW-1185">Reference proteome</keyword>
<sequence length="76" mass="8573">MRMTCRHIFAALRDRGQQAQAIRVFHSACLVRTYCVTFADKSIASPVRDAPPSDSILKPSPYYKQAGRPVQSYVRS</sequence>
<dbReference type="Proteomes" id="UP000709295">
    <property type="component" value="Unassembled WGS sequence"/>
</dbReference>
<organism evidence="2 3">
    <name type="scientific">Phytophthora aleatoria</name>
    <dbReference type="NCBI Taxonomy" id="2496075"/>
    <lineage>
        <taxon>Eukaryota</taxon>
        <taxon>Sar</taxon>
        <taxon>Stramenopiles</taxon>
        <taxon>Oomycota</taxon>
        <taxon>Peronosporomycetes</taxon>
        <taxon>Peronosporales</taxon>
        <taxon>Peronosporaceae</taxon>
        <taxon>Phytophthora</taxon>
    </lineage>
</organism>
<evidence type="ECO:0000313" key="3">
    <source>
        <dbReference type="Proteomes" id="UP000709295"/>
    </source>
</evidence>
<dbReference type="EMBL" id="JAENGY010003153">
    <property type="protein sequence ID" value="KAG6942333.1"/>
    <property type="molecule type" value="Genomic_DNA"/>
</dbReference>
<evidence type="ECO:0000256" key="1">
    <source>
        <dbReference type="SAM" id="MobiDB-lite"/>
    </source>
</evidence>
<accession>A0A8J5MBP2</accession>
<dbReference type="AlphaFoldDB" id="A0A8J5MBP2"/>
<evidence type="ECO:0000313" key="2">
    <source>
        <dbReference type="EMBL" id="KAG6942333.1"/>
    </source>
</evidence>
<reference evidence="2" key="1">
    <citation type="submission" date="2021-01" db="EMBL/GenBank/DDBJ databases">
        <title>Phytophthora aleatoria, a newly-described species from Pinus radiata is distinct from Phytophthora cactorum isolates based on comparative genomics.</title>
        <authorList>
            <person name="Mcdougal R."/>
            <person name="Panda P."/>
            <person name="Williams N."/>
            <person name="Studholme D.J."/>
        </authorList>
    </citation>
    <scope>NUCLEOTIDE SEQUENCE</scope>
    <source>
        <strain evidence="2">NZFS 4037</strain>
    </source>
</reference>
<comment type="caution">
    <text evidence="2">The sequence shown here is derived from an EMBL/GenBank/DDBJ whole genome shotgun (WGS) entry which is preliminary data.</text>
</comment>
<feature type="region of interest" description="Disordered" evidence="1">
    <location>
        <begin position="45"/>
        <end position="76"/>
    </location>
</feature>
<proteinExistence type="predicted"/>
<name>A0A8J5MBP2_9STRA</name>